<reference evidence="1 2" key="1">
    <citation type="submission" date="2018-06" db="EMBL/GenBank/DDBJ databases">
        <title>The Genome of Cuscuta australis (Dodder) Provides Insight into the Evolution of Plant Parasitism.</title>
        <authorList>
            <person name="Liu H."/>
        </authorList>
    </citation>
    <scope>NUCLEOTIDE SEQUENCE [LARGE SCALE GENOMIC DNA]</scope>
    <source>
        <strain evidence="2">cv. Yunnan</strain>
        <tissue evidence="1">Vines</tissue>
    </source>
</reference>
<dbReference type="Proteomes" id="UP000249390">
    <property type="component" value="Unassembled WGS sequence"/>
</dbReference>
<protein>
    <submittedName>
        <fullName evidence="1">Uncharacterized protein</fullName>
    </submittedName>
</protein>
<sequence length="142" mass="16405">MVTCRLSHPVELLTSQHTTPFFLMPQKTNRAAITLKPNHTASILFLKLMKSQFTQGTLSQFNVLQFFLGLVHMTALSAETDLRHPQCKRLFQTLPHQHFSISDYFPDFQKNYPNPQDSFRLCHINIPLSFILLTFISIESVI</sequence>
<dbReference type="AlphaFoldDB" id="A0A328DBN8"/>
<dbReference type="EMBL" id="NQVE01000159">
    <property type="protein sequence ID" value="RAL43237.1"/>
    <property type="molecule type" value="Genomic_DNA"/>
</dbReference>
<comment type="caution">
    <text evidence="1">The sequence shown here is derived from an EMBL/GenBank/DDBJ whole genome shotgun (WGS) entry which is preliminary data.</text>
</comment>
<gene>
    <name evidence="1" type="ORF">DM860_015127</name>
</gene>
<proteinExistence type="predicted"/>
<name>A0A328DBN8_9ASTE</name>
<organism evidence="1 2">
    <name type="scientific">Cuscuta australis</name>
    <dbReference type="NCBI Taxonomy" id="267555"/>
    <lineage>
        <taxon>Eukaryota</taxon>
        <taxon>Viridiplantae</taxon>
        <taxon>Streptophyta</taxon>
        <taxon>Embryophyta</taxon>
        <taxon>Tracheophyta</taxon>
        <taxon>Spermatophyta</taxon>
        <taxon>Magnoliopsida</taxon>
        <taxon>eudicotyledons</taxon>
        <taxon>Gunneridae</taxon>
        <taxon>Pentapetalae</taxon>
        <taxon>asterids</taxon>
        <taxon>lamiids</taxon>
        <taxon>Solanales</taxon>
        <taxon>Convolvulaceae</taxon>
        <taxon>Cuscuteae</taxon>
        <taxon>Cuscuta</taxon>
        <taxon>Cuscuta subgen. Grammica</taxon>
        <taxon>Cuscuta sect. Cleistogrammica</taxon>
    </lineage>
</organism>
<keyword evidence="2" id="KW-1185">Reference proteome</keyword>
<accession>A0A328DBN8</accession>
<evidence type="ECO:0000313" key="1">
    <source>
        <dbReference type="EMBL" id="RAL43237.1"/>
    </source>
</evidence>
<evidence type="ECO:0000313" key="2">
    <source>
        <dbReference type="Proteomes" id="UP000249390"/>
    </source>
</evidence>